<protein>
    <submittedName>
        <fullName evidence="3">Uncharacterized protein</fullName>
    </submittedName>
</protein>
<feature type="compositionally biased region" description="Basic and acidic residues" evidence="1">
    <location>
        <begin position="126"/>
        <end position="141"/>
    </location>
</feature>
<sequence>MKWFGKRKSNWQKLKQAAKSVVQREQESWWSGSSEEDDTELLYLLLSIGLLFVAIFAVYSVYSWWKKAREEKRRKADQDEVRTRRLRALDVTASSRPGVRRIATRRDGLPHRSDWATDNGGANDTQMEKKGGGEDSLESPRRYIPPKDVSDKTIASRESVEVESPTLGWMRVNALFDTGNEKATVIDLDLAKSFGLYTEEGAFRTTRTTTLQGVVPNAKVERPIGWAKLRFRDRVFHLEVVFSELPAATPVLVGKDVINQLFSDGFSIGR</sequence>
<accession>A0A7S3GD57</accession>
<evidence type="ECO:0000256" key="2">
    <source>
        <dbReference type="SAM" id="Phobius"/>
    </source>
</evidence>
<organism evidence="3">
    <name type="scientific">Palpitomonas bilix</name>
    <dbReference type="NCBI Taxonomy" id="652834"/>
    <lineage>
        <taxon>Eukaryota</taxon>
        <taxon>Eukaryota incertae sedis</taxon>
    </lineage>
</organism>
<dbReference type="EMBL" id="HBIB01038119">
    <property type="protein sequence ID" value="CAE0262542.1"/>
    <property type="molecule type" value="Transcribed_RNA"/>
</dbReference>
<name>A0A7S3GD57_9EUKA</name>
<keyword evidence="2" id="KW-0812">Transmembrane</keyword>
<proteinExistence type="predicted"/>
<reference evidence="3" key="1">
    <citation type="submission" date="2021-01" db="EMBL/GenBank/DDBJ databases">
        <authorList>
            <person name="Corre E."/>
            <person name="Pelletier E."/>
            <person name="Niang G."/>
            <person name="Scheremetjew M."/>
            <person name="Finn R."/>
            <person name="Kale V."/>
            <person name="Holt S."/>
            <person name="Cochrane G."/>
            <person name="Meng A."/>
            <person name="Brown T."/>
            <person name="Cohen L."/>
        </authorList>
    </citation>
    <scope>NUCLEOTIDE SEQUENCE</scope>
    <source>
        <strain evidence="3">NIES-2562</strain>
    </source>
</reference>
<evidence type="ECO:0000313" key="3">
    <source>
        <dbReference type="EMBL" id="CAE0262542.1"/>
    </source>
</evidence>
<feature type="region of interest" description="Disordered" evidence="1">
    <location>
        <begin position="100"/>
        <end position="148"/>
    </location>
</feature>
<dbReference type="AlphaFoldDB" id="A0A7S3GD57"/>
<feature type="compositionally biased region" description="Basic and acidic residues" evidence="1">
    <location>
        <begin position="104"/>
        <end position="115"/>
    </location>
</feature>
<keyword evidence="2" id="KW-1133">Transmembrane helix</keyword>
<gene>
    <name evidence="3" type="ORF">PBIL07802_LOCUS24837</name>
</gene>
<keyword evidence="2" id="KW-0472">Membrane</keyword>
<feature type="transmembrane region" description="Helical" evidence="2">
    <location>
        <begin position="41"/>
        <end position="65"/>
    </location>
</feature>
<evidence type="ECO:0000256" key="1">
    <source>
        <dbReference type="SAM" id="MobiDB-lite"/>
    </source>
</evidence>